<dbReference type="Gramene" id="PUZ77480">
    <property type="protein sequence ID" value="PUZ77480"/>
    <property type="gene ID" value="GQ55_1G374900"/>
</dbReference>
<evidence type="ECO:0000313" key="1">
    <source>
        <dbReference type="EMBL" id="PUZ77480.1"/>
    </source>
</evidence>
<keyword evidence="2" id="KW-1185">Reference proteome</keyword>
<evidence type="ECO:0000313" key="2">
    <source>
        <dbReference type="Proteomes" id="UP000244336"/>
    </source>
</evidence>
<name>A0A2T7FBM9_9POAL</name>
<reference evidence="1 2" key="1">
    <citation type="submission" date="2018-04" db="EMBL/GenBank/DDBJ databases">
        <title>WGS assembly of Panicum hallii var. hallii HAL2.</title>
        <authorList>
            <person name="Lovell J."/>
            <person name="Jenkins J."/>
            <person name="Lowry D."/>
            <person name="Mamidi S."/>
            <person name="Sreedasyam A."/>
            <person name="Weng X."/>
            <person name="Barry K."/>
            <person name="Bonette J."/>
            <person name="Campitelli B."/>
            <person name="Daum C."/>
            <person name="Gordon S."/>
            <person name="Gould B."/>
            <person name="Lipzen A."/>
            <person name="MacQueen A."/>
            <person name="Palacio-Mejia J."/>
            <person name="Plott C."/>
            <person name="Shakirov E."/>
            <person name="Shu S."/>
            <person name="Yoshinaga Y."/>
            <person name="Zane M."/>
            <person name="Rokhsar D."/>
            <person name="Grimwood J."/>
            <person name="Schmutz J."/>
            <person name="Juenger T."/>
        </authorList>
    </citation>
    <scope>NUCLEOTIDE SEQUENCE [LARGE SCALE GENOMIC DNA]</scope>
    <source>
        <strain evidence="2">cv. HAL2</strain>
    </source>
</reference>
<dbReference type="AlphaFoldDB" id="A0A2T7FBM9"/>
<accession>A0A2T7FBM9</accession>
<sequence length="50" mass="5707">MFLSLFSWSVHHSKCCASTQRLLHLCLLHQVVVTRFLGGLKVCHRTILVS</sequence>
<proteinExistence type="predicted"/>
<dbReference type="EMBL" id="CM009749">
    <property type="protein sequence ID" value="PUZ77480.1"/>
    <property type="molecule type" value="Genomic_DNA"/>
</dbReference>
<dbReference type="Proteomes" id="UP000244336">
    <property type="component" value="Chromosome 1"/>
</dbReference>
<organism evidence="1 2">
    <name type="scientific">Panicum hallii var. hallii</name>
    <dbReference type="NCBI Taxonomy" id="1504633"/>
    <lineage>
        <taxon>Eukaryota</taxon>
        <taxon>Viridiplantae</taxon>
        <taxon>Streptophyta</taxon>
        <taxon>Embryophyta</taxon>
        <taxon>Tracheophyta</taxon>
        <taxon>Spermatophyta</taxon>
        <taxon>Magnoliopsida</taxon>
        <taxon>Liliopsida</taxon>
        <taxon>Poales</taxon>
        <taxon>Poaceae</taxon>
        <taxon>PACMAD clade</taxon>
        <taxon>Panicoideae</taxon>
        <taxon>Panicodae</taxon>
        <taxon>Paniceae</taxon>
        <taxon>Panicinae</taxon>
        <taxon>Panicum</taxon>
        <taxon>Panicum sect. Panicum</taxon>
    </lineage>
</organism>
<protein>
    <submittedName>
        <fullName evidence="1">Uncharacterized protein</fullName>
    </submittedName>
</protein>
<gene>
    <name evidence="1" type="ORF">GQ55_1G374900</name>
</gene>